<comment type="caution">
    <text evidence="5">The sequence shown here is derived from an EMBL/GenBank/DDBJ whole genome shotgun (WGS) entry which is preliminary data.</text>
</comment>
<dbReference type="Pfam" id="PF00356">
    <property type="entry name" value="LacI"/>
    <property type="match status" value="1"/>
</dbReference>
<evidence type="ECO:0000313" key="6">
    <source>
        <dbReference type="Proteomes" id="UP000295334"/>
    </source>
</evidence>
<feature type="domain" description="HTH lacI-type" evidence="4">
    <location>
        <begin position="5"/>
        <end position="59"/>
    </location>
</feature>
<dbReference type="PROSITE" id="PS50932">
    <property type="entry name" value="HTH_LACI_2"/>
    <property type="match status" value="1"/>
</dbReference>
<evidence type="ECO:0000256" key="2">
    <source>
        <dbReference type="ARBA" id="ARBA00023125"/>
    </source>
</evidence>
<dbReference type="SMART" id="SM00354">
    <property type="entry name" value="HTH_LACI"/>
    <property type="match status" value="1"/>
</dbReference>
<dbReference type="Proteomes" id="UP000295334">
    <property type="component" value="Unassembled WGS sequence"/>
</dbReference>
<dbReference type="SUPFAM" id="SSF53822">
    <property type="entry name" value="Periplasmic binding protein-like I"/>
    <property type="match status" value="1"/>
</dbReference>
<organism evidence="5 6">
    <name type="scientific">Flaviaesturariibacter flavus</name>
    <dbReference type="NCBI Taxonomy" id="2502780"/>
    <lineage>
        <taxon>Bacteria</taxon>
        <taxon>Pseudomonadati</taxon>
        <taxon>Bacteroidota</taxon>
        <taxon>Chitinophagia</taxon>
        <taxon>Chitinophagales</taxon>
        <taxon>Chitinophagaceae</taxon>
        <taxon>Flaviaestuariibacter</taxon>
    </lineage>
</organism>
<evidence type="ECO:0000259" key="4">
    <source>
        <dbReference type="PROSITE" id="PS50932"/>
    </source>
</evidence>
<dbReference type="InterPro" id="IPR000843">
    <property type="entry name" value="HTH_LacI"/>
</dbReference>
<dbReference type="CDD" id="cd01392">
    <property type="entry name" value="HTH_LacI"/>
    <property type="match status" value="1"/>
</dbReference>
<keyword evidence="6" id="KW-1185">Reference proteome</keyword>
<keyword evidence="2" id="KW-0238">DNA-binding</keyword>
<keyword evidence="3" id="KW-0804">Transcription</keyword>
<dbReference type="Gene3D" id="1.10.260.40">
    <property type="entry name" value="lambda repressor-like DNA-binding domains"/>
    <property type="match status" value="1"/>
</dbReference>
<dbReference type="PANTHER" id="PTHR30146">
    <property type="entry name" value="LACI-RELATED TRANSCRIPTIONAL REPRESSOR"/>
    <property type="match status" value="1"/>
</dbReference>
<dbReference type="InterPro" id="IPR028082">
    <property type="entry name" value="Peripla_BP_I"/>
</dbReference>
<reference evidence="5 6" key="1">
    <citation type="submission" date="2019-03" db="EMBL/GenBank/DDBJ databases">
        <authorList>
            <person name="Kim M.K.M."/>
        </authorList>
    </citation>
    <scope>NUCLEOTIDE SEQUENCE [LARGE SCALE GENOMIC DNA]</scope>
    <source>
        <strain evidence="5 6">17J68-12</strain>
    </source>
</reference>
<dbReference type="CDD" id="cd06267">
    <property type="entry name" value="PBP1_LacI_sugar_binding-like"/>
    <property type="match status" value="1"/>
</dbReference>
<protein>
    <submittedName>
        <fullName evidence="5">LacI family transcriptional regulator</fullName>
    </submittedName>
</protein>
<keyword evidence="1" id="KW-0805">Transcription regulation</keyword>
<dbReference type="Pfam" id="PF13377">
    <property type="entry name" value="Peripla_BP_3"/>
    <property type="match status" value="1"/>
</dbReference>
<evidence type="ECO:0000313" key="5">
    <source>
        <dbReference type="EMBL" id="TCJ17787.1"/>
    </source>
</evidence>
<gene>
    <name evidence="5" type="ORF">EPD60_06255</name>
</gene>
<dbReference type="GO" id="GO:0000976">
    <property type="term" value="F:transcription cis-regulatory region binding"/>
    <property type="evidence" value="ECO:0007669"/>
    <property type="project" value="TreeGrafter"/>
</dbReference>
<name>A0A4R1BKI0_9BACT</name>
<accession>A0A4R1BKI0</accession>
<dbReference type="OrthoDB" id="9803256at2"/>
<dbReference type="AlphaFoldDB" id="A0A4R1BKI0"/>
<dbReference type="InterPro" id="IPR010982">
    <property type="entry name" value="Lambda_DNA-bd_dom_sf"/>
</dbReference>
<dbReference type="GO" id="GO:0003700">
    <property type="term" value="F:DNA-binding transcription factor activity"/>
    <property type="evidence" value="ECO:0007669"/>
    <property type="project" value="TreeGrafter"/>
</dbReference>
<dbReference type="InterPro" id="IPR046335">
    <property type="entry name" value="LacI/GalR-like_sensor"/>
</dbReference>
<dbReference type="SUPFAM" id="SSF47413">
    <property type="entry name" value="lambda repressor-like DNA-binding domains"/>
    <property type="match status" value="1"/>
</dbReference>
<dbReference type="Gene3D" id="3.40.50.2300">
    <property type="match status" value="2"/>
</dbReference>
<evidence type="ECO:0000256" key="1">
    <source>
        <dbReference type="ARBA" id="ARBA00023015"/>
    </source>
</evidence>
<dbReference type="EMBL" id="SJZI01000008">
    <property type="protein sequence ID" value="TCJ17787.1"/>
    <property type="molecule type" value="Genomic_DNA"/>
</dbReference>
<evidence type="ECO:0000256" key="3">
    <source>
        <dbReference type="ARBA" id="ARBA00023163"/>
    </source>
</evidence>
<dbReference type="PANTHER" id="PTHR30146:SF109">
    <property type="entry name" value="HTH-TYPE TRANSCRIPTIONAL REGULATOR GALS"/>
    <property type="match status" value="1"/>
</dbReference>
<dbReference type="RefSeq" id="WP_131447943.1">
    <property type="nucleotide sequence ID" value="NZ_SJZI01000008.1"/>
</dbReference>
<sequence>MPRRATIQDIARSLQVNAATVSRALNNHPAISAATKDAVHRAARALHYQPNRVASSLRLGKTRILGVMIPSAEINFFGSVVHGIEKVASEQDYNIIIYQSNESEDWERRGVQTFLRSQVDGVLVSVAKGTTDPAHWLALQKQRIPLVLFDRVNATLPVPSVSIDDRKGAFLATGHLAVQGYRRIAFIGGQAHVPIWAARLQGYREALLHHGLPFDPALVVHGDVSVDSGAACMEALLELKKRPDAVCCVEDFTALGALQALRARGIAVPDEMGVVGFANEAFGAFITPSLTTVDQQTVRMGEEAARLFFALSGRESFYSGKPKRLVLEPTLVVRDSSQKNLTGKK</sequence>
<proteinExistence type="predicted"/>